<dbReference type="PANTHER" id="PTHR21562:SF122">
    <property type="entry name" value="PALMITOLEOYL-PROTEIN CARBOXYLESTERASE NOTUM"/>
    <property type="match status" value="1"/>
</dbReference>
<reference evidence="4" key="1">
    <citation type="submission" date="2021-10" db="EMBL/GenBank/DDBJ databases">
        <title>Tropical sea cucumber genome reveals ecological adaptation and Cuvierian tubules defense mechanism.</title>
        <authorList>
            <person name="Chen T."/>
        </authorList>
    </citation>
    <scope>NUCLEOTIDE SEQUENCE</scope>
    <source>
        <strain evidence="4">Nanhai2018</strain>
        <tissue evidence="4">Muscle</tissue>
    </source>
</reference>
<dbReference type="Pfam" id="PF03283">
    <property type="entry name" value="PAE"/>
    <property type="match status" value="1"/>
</dbReference>
<dbReference type="PANTHER" id="PTHR21562">
    <property type="entry name" value="NOTUM-RELATED"/>
    <property type="match status" value="1"/>
</dbReference>
<comment type="similarity">
    <text evidence="1">Belongs to the pectinacetylesterase family. Notum subfamily.</text>
</comment>
<keyword evidence="5" id="KW-1185">Reference proteome</keyword>
<dbReference type="EMBL" id="JAIZAY010000016">
    <property type="protein sequence ID" value="KAJ8026929.1"/>
    <property type="molecule type" value="Genomic_DNA"/>
</dbReference>
<dbReference type="AlphaFoldDB" id="A0A9Q1BID2"/>
<name>A0A9Q1BID2_HOLLE</name>
<evidence type="ECO:0000313" key="5">
    <source>
        <dbReference type="Proteomes" id="UP001152320"/>
    </source>
</evidence>
<keyword evidence="3" id="KW-0472">Membrane</keyword>
<keyword evidence="3" id="KW-0812">Transmembrane</keyword>
<comment type="caution">
    <text evidence="4">The sequence shown here is derived from an EMBL/GenBank/DDBJ whole genome shotgun (WGS) entry which is preliminary data.</text>
</comment>
<dbReference type="GO" id="GO:0016787">
    <property type="term" value="F:hydrolase activity"/>
    <property type="evidence" value="ECO:0007669"/>
    <property type="project" value="InterPro"/>
</dbReference>
<organism evidence="4 5">
    <name type="scientific">Holothuria leucospilota</name>
    <name type="common">Black long sea cucumber</name>
    <name type="synonym">Mertensiothuria leucospilota</name>
    <dbReference type="NCBI Taxonomy" id="206669"/>
    <lineage>
        <taxon>Eukaryota</taxon>
        <taxon>Metazoa</taxon>
        <taxon>Echinodermata</taxon>
        <taxon>Eleutherozoa</taxon>
        <taxon>Echinozoa</taxon>
        <taxon>Holothuroidea</taxon>
        <taxon>Aspidochirotacea</taxon>
        <taxon>Aspidochirotida</taxon>
        <taxon>Holothuriidae</taxon>
        <taxon>Holothuria</taxon>
    </lineage>
</organism>
<accession>A0A9Q1BID2</accession>
<protein>
    <submittedName>
        <fullName evidence="4">Palmitoleoyl-protein carboxylesterase notum1</fullName>
    </submittedName>
</protein>
<keyword evidence="3" id="KW-1133">Transmembrane helix</keyword>
<dbReference type="Proteomes" id="UP001152320">
    <property type="component" value="Chromosome 16"/>
</dbReference>
<feature type="region of interest" description="Disordered" evidence="2">
    <location>
        <begin position="422"/>
        <end position="553"/>
    </location>
</feature>
<feature type="compositionally biased region" description="Polar residues" evidence="2">
    <location>
        <begin position="528"/>
        <end position="544"/>
    </location>
</feature>
<sequence>MNQLRHRGWTMEEVTGNRGFLVGLLMSILCNFVVVKTSAVYPRQLSFQPASSSPSDGEFVLDLKQLSGDPEDLMAHIRDLASALQTCEFDPQYHLSLFHIRNRTVTCNDGTPAGFYLRKSGSKKWLIYLEGGSFCFSNAGCTRRESRLKSSRSWPKKRIGSGILSADPEENPVWWKANVVYVPYCSSDVWSGTVTAEESGSYAFMGALILEEVIKELMTAGLRDAKQLVLAGSSAGGTGVLLNVDRVAEMMAAAGSSAYVRGLSDSGWFLETDSLDSPNDDCSDFLFCNPSLSIKRGSKLWRSYTPRACTEVYGQAHSWKCFFGFRIHETLKSPVFIFQWLYDKAQLTVGMGGPPREIRHWNYMQKIGRLTRVSLRNATTVFAPACYAHMVLLQSDWKQVQVRNTKLSRCIQCWLKSADAQQQETEQTRSQEMPSADPTQPDENDEISRTRIPIDDSPLASTQIREMTTSIQPEERSPRNSRRRRQRSADSSSETRRRKKNKKKRNNRNTAADESEVSLQGDEPAIPGSTSVRETVEASAQVTRPTRRKPKRCQHKLVEHATCPHCNPTCPKPMNTSTGEEMEFLYFLRLAGMDLGALAAELGLDERVLASIDPNEAIALLASASRRSSG</sequence>
<gene>
    <name evidence="4" type="ORF">HOLleu_31900</name>
</gene>
<feature type="transmembrane region" description="Helical" evidence="3">
    <location>
        <begin position="20"/>
        <end position="41"/>
    </location>
</feature>
<evidence type="ECO:0000313" key="4">
    <source>
        <dbReference type="EMBL" id="KAJ8026929.1"/>
    </source>
</evidence>
<dbReference type="InterPro" id="IPR004963">
    <property type="entry name" value="PAE/NOTUM"/>
</dbReference>
<evidence type="ECO:0000256" key="3">
    <source>
        <dbReference type="SAM" id="Phobius"/>
    </source>
</evidence>
<feature type="compositionally biased region" description="Basic residues" evidence="2">
    <location>
        <begin position="496"/>
        <end position="507"/>
    </location>
</feature>
<proteinExistence type="inferred from homology"/>
<dbReference type="OrthoDB" id="2015280at2759"/>
<evidence type="ECO:0000256" key="2">
    <source>
        <dbReference type="SAM" id="MobiDB-lite"/>
    </source>
</evidence>
<evidence type="ECO:0000256" key="1">
    <source>
        <dbReference type="ARBA" id="ARBA00010213"/>
    </source>
</evidence>
<feature type="compositionally biased region" description="Polar residues" evidence="2">
    <location>
        <begin position="459"/>
        <end position="472"/>
    </location>
</feature>